<evidence type="ECO:0000313" key="3">
    <source>
        <dbReference type="Proteomes" id="UP000325313"/>
    </source>
</evidence>
<reference evidence="2 3" key="1">
    <citation type="submission" date="2019-05" db="EMBL/GenBank/DDBJ databases">
        <title>Emergence of the Ug99 lineage of the wheat stem rust pathogen through somatic hybridization.</title>
        <authorList>
            <person name="Li F."/>
            <person name="Upadhyaya N.M."/>
            <person name="Sperschneider J."/>
            <person name="Matny O."/>
            <person name="Nguyen-Phuc H."/>
            <person name="Mago R."/>
            <person name="Raley C."/>
            <person name="Miller M.E."/>
            <person name="Silverstein K.A.T."/>
            <person name="Henningsen E."/>
            <person name="Hirsch C.D."/>
            <person name="Visser B."/>
            <person name="Pretorius Z.A."/>
            <person name="Steffenson B.J."/>
            <person name="Schwessinger B."/>
            <person name="Dodds P.N."/>
            <person name="Figueroa M."/>
        </authorList>
    </citation>
    <scope>NUCLEOTIDE SEQUENCE [LARGE SCALE GENOMIC DNA]</scope>
    <source>
        <strain evidence="2 3">Ug99</strain>
    </source>
</reference>
<dbReference type="AlphaFoldDB" id="A0A5B0RDI0"/>
<evidence type="ECO:0000313" key="2">
    <source>
        <dbReference type="EMBL" id="KAA1123800.1"/>
    </source>
</evidence>
<name>A0A5B0RDI0_PUCGR</name>
<dbReference type="EMBL" id="VDEP01000206">
    <property type="protein sequence ID" value="KAA1123800.1"/>
    <property type="molecule type" value="Genomic_DNA"/>
</dbReference>
<proteinExistence type="predicted"/>
<accession>A0A5B0RDI0</accession>
<gene>
    <name evidence="2" type="ORF">PGTUg99_020776</name>
</gene>
<dbReference type="Proteomes" id="UP000325313">
    <property type="component" value="Unassembled WGS sequence"/>
</dbReference>
<feature type="region of interest" description="Disordered" evidence="1">
    <location>
        <begin position="1"/>
        <end position="78"/>
    </location>
</feature>
<comment type="caution">
    <text evidence="2">The sequence shown here is derived from an EMBL/GenBank/DDBJ whole genome shotgun (WGS) entry which is preliminary data.</text>
</comment>
<sequence length="95" mass="10375">MARPVYHRVPGSPPNNDTTARRPLRRPTHGSKSDPPGRRPKGALPALGTHQGPGRAESGVEKFKLAPPYPDSDQLGTPRFLDCATGRTWQIWPDA</sequence>
<protein>
    <submittedName>
        <fullName evidence="2">Uncharacterized protein</fullName>
    </submittedName>
</protein>
<organism evidence="2 3">
    <name type="scientific">Puccinia graminis f. sp. tritici</name>
    <dbReference type="NCBI Taxonomy" id="56615"/>
    <lineage>
        <taxon>Eukaryota</taxon>
        <taxon>Fungi</taxon>
        <taxon>Dikarya</taxon>
        <taxon>Basidiomycota</taxon>
        <taxon>Pucciniomycotina</taxon>
        <taxon>Pucciniomycetes</taxon>
        <taxon>Pucciniales</taxon>
        <taxon>Pucciniaceae</taxon>
        <taxon>Puccinia</taxon>
    </lineage>
</organism>
<evidence type="ECO:0000256" key="1">
    <source>
        <dbReference type="SAM" id="MobiDB-lite"/>
    </source>
</evidence>